<protein>
    <submittedName>
        <fullName evidence="1">Uncharacterized protein</fullName>
    </submittedName>
</protein>
<dbReference type="Proteomes" id="UP001142055">
    <property type="component" value="Chromosome 3"/>
</dbReference>
<accession>A0A9Q0RJ26</accession>
<gene>
    <name evidence="1" type="ORF">RDWZM_008680</name>
</gene>
<keyword evidence="2" id="KW-1185">Reference proteome</keyword>
<evidence type="ECO:0000313" key="1">
    <source>
        <dbReference type="EMBL" id="KAJ6217523.1"/>
    </source>
</evidence>
<proteinExistence type="predicted"/>
<reference evidence="1" key="1">
    <citation type="submission" date="2022-12" db="EMBL/GenBank/DDBJ databases">
        <title>Genome assemblies of Blomia tropicalis.</title>
        <authorList>
            <person name="Cui Y."/>
        </authorList>
    </citation>
    <scope>NUCLEOTIDE SEQUENCE</scope>
    <source>
        <tissue evidence="1">Adult mites</tissue>
    </source>
</reference>
<comment type="caution">
    <text evidence="1">The sequence shown here is derived from an EMBL/GenBank/DDBJ whole genome shotgun (WGS) entry which is preliminary data.</text>
</comment>
<organism evidence="1 2">
    <name type="scientific">Blomia tropicalis</name>
    <name type="common">Mite</name>
    <dbReference type="NCBI Taxonomy" id="40697"/>
    <lineage>
        <taxon>Eukaryota</taxon>
        <taxon>Metazoa</taxon>
        <taxon>Ecdysozoa</taxon>
        <taxon>Arthropoda</taxon>
        <taxon>Chelicerata</taxon>
        <taxon>Arachnida</taxon>
        <taxon>Acari</taxon>
        <taxon>Acariformes</taxon>
        <taxon>Sarcoptiformes</taxon>
        <taxon>Astigmata</taxon>
        <taxon>Glycyphagoidea</taxon>
        <taxon>Echimyopodidae</taxon>
        <taxon>Blomia</taxon>
    </lineage>
</organism>
<sequence>SMSNRISEDLSQSVTVNKRNQKRDAIGDHLTMREDKSLEWETYMMHMRSLDN</sequence>
<evidence type="ECO:0000313" key="2">
    <source>
        <dbReference type="Proteomes" id="UP001142055"/>
    </source>
</evidence>
<name>A0A9Q0RJ26_BLOTA</name>
<feature type="non-terminal residue" evidence="1">
    <location>
        <position position="1"/>
    </location>
</feature>
<dbReference type="AlphaFoldDB" id="A0A9Q0RJ26"/>
<dbReference type="EMBL" id="JAPWDV010000003">
    <property type="protein sequence ID" value="KAJ6217523.1"/>
    <property type="molecule type" value="Genomic_DNA"/>
</dbReference>